<accession>A0A1M3T9L6</accession>
<dbReference type="InterPro" id="IPR051593">
    <property type="entry name" value="Ergosterol_Biosynth_ERG27"/>
</dbReference>
<dbReference type="PANTHER" id="PTHR43647:SF4">
    <property type="entry name" value="KETOREDUCTASE (KR) DOMAIN-CONTAINING PROTEIN"/>
    <property type="match status" value="1"/>
</dbReference>
<dbReference type="VEuPathDB" id="FungiDB:ASPFODRAFT_50180"/>
<organism evidence="1 2">
    <name type="scientific">Aspergillus luchuensis (strain CBS 106.47)</name>
    <dbReference type="NCBI Taxonomy" id="1137211"/>
    <lineage>
        <taxon>Eukaryota</taxon>
        <taxon>Fungi</taxon>
        <taxon>Dikarya</taxon>
        <taxon>Ascomycota</taxon>
        <taxon>Pezizomycotina</taxon>
        <taxon>Eurotiomycetes</taxon>
        <taxon>Eurotiomycetidae</taxon>
        <taxon>Eurotiales</taxon>
        <taxon>Aspergillaceae</taxon>
        <taxon>Aspergillus</taxon>
        <taxon>Aspergillus subgen. Circumdati</taxon>
    </lineage>
</organism>
<name>A0A1M3T9L6_ASPLC</name>
<dbReference type="GO" id="GO:0000253">
    <property type="term" value="F:3-beta-hydroxysteroid 3-dehydrogenase (NADP+) activity"/>
    <property type="evidence" value="ECO:0007669"/>
    <property type="project" value="TreeGrafter"/>
</dbReference>
<protein>
    <recommendedName>
        <fullName evidence="3">Ketoreductase (KR) domain-containing protein</fullName>
    </recommendedName>
</protein>
<dbReference type="AlphaFoldDB" id="A0A1M3T9L6"/>
<evidence type="ECO:0000313" key="2">
    <source>
        <dbReference type="Proteomes" id="UP000184063"/>
    </source>
</evidence>
<evidence type="ECO:0008006" key="3">
    <source>
        <dbReference type="Google" id="ProtNLM"/>
    </source>
</evidence>
<dbReference type="GO" id="GO:0005741">
    <property type="term" value="C:mitochondrial outer membrane"/>
    <property type="evidence" value="ECO:0007669"/>
    <property type="project" value="TreeGrafter"/>
</dbReference>
<sequence length="338" mass="37366">MPGTILLTGANSSLAIPAVHHFLTKYPDYTLVLTVRNPSTSDPNTKRLNDTIAPFFNPSTSIRKLVLSNLSEVATFAQTLATEITNGTLPPLASIICNAYYWNLASEVETTADELDKTFQVNHIAHASLVLRLLGSFGPNFGRVILFGSDAHWPGKNGLEKYPPTIPEDLDVLVKPIKKADEDVRGKGFYQYAVSKLAIIMWMYALNGQLIQDDNLRHIKAVAINPGNLSDSRALRTNTPLTLRIISRLIIQPLRPLLRLLDPTMRTATEAGEDVVELAVSEKYAGEAGYFTLLKKDESSPESQDGEKQEKIWKKTLEWAQVSPKDTVLKLDKGGLPM</sequence>
<dbReference type="Proteomes" id="UP000184063">
    <property type="component" value="Unassembled WGS sequence"/>
</dbReference>
<dbReference type="InterPro" id="IPR036291">
    <property type="entry name" value="NAD(P)-bd_dom_sf"/>
</dbReference>
<evidence type="ECO:0000313" key="1">
    <source>
        <dbReference type="EMBL" id="OJZ83462.1"/>
    </source>
</evidence>
<proteinExistence type="predicted"/>
<dbReference type="Gene3D" id="3.40.50.720">
    <property type="entry name" value="NAD(P)-binding Rossmann-like Domain"/>
    <property type="match status" value="1"/>
</dbReference>
<dbReference type="GO" id="GO:0005789">
    <property type="term" value="C:endoplasmic reticulum membrane"/>
    <property type="evidence" value="ECO:0007669"/>
    <property type="project" value="TreeGrafter"/>
</dbReference>
<dbReference type="GO" id="GO:0005811">
    <property type="term" value="C:lipid droplet"/>
    <property type="evidence" value="ECO:0007669"/>
    <property type="project" value="TreeGrafter"/>
</dbReference>
<dbReference type="EMBL" id="KV878246">
    <property type="protein sequence ID" value="OJZ83462.1"/>
    <property type="molecule type" value="Genomic_DNA"/>
</dbReference>
<dbReference type="SUPFAM" id="SSF51735">
    <property type="entry name" value="NAD(P)-binding Rossmann-fold domains"/>
    <property type="match status" value="1"/>
</dbReference>
<dbReference type="OrthoDB" id="191139at2759"/>
<gene>
    <name evidence="1" type="ORF">ASPFODRAFT_50180</name>
</gene>
<dbReference type="PANTHER" id="PTHR43647">
    <property type="entry name" value="DEHYDROGENASE"/>
    <property type="match status" value="1"/>
</dbReference>
<reference evidence="2" key="1">
    <citation type="journal article" date="2017" name="Genome Biol.">
        <title>Comparative genomics reveals high biological diversity and specific adaptations in the industrially and medically important fungal genus Aspergillus.</title>
        <authorList>
            <person name="de Vries R.P."/>
            <person name="Riley R."/>
            <person name="Wiebenga A."/>
            <person name="Aguilar-Osorio G."/>
            <person name="Amillis S."/>
            <person name="Uchima C.A."/>
            <person name="Anderluh G."/>
            <person name="Asadollahi M."/>
            <person name="Askin M."/>
            <person name="Barry K."/>
            <person name="Battaglia E."/>
            <person name="Bayram O."/>
            <person name="Benocci T."/>
            <person name="Braus-Stromeyer S.A."/>
            <person name="Caldana C."/>
            <person name="Canovas D."/>
            <person name="Cerqueira G.C."/>
            <person name="Chen F."/>
            <person name="Chen W."/>
            <person name="Choi C."/>
            <person name="Clum A."/>
            <person name="Dos Santos R.A."/>
            <person name="Damasio A.R."/>
            <person name="Diallinas G."/>
            <person name="Emri T."/>
            <person name="Fekete E."/>
            <person name="Flipphi M."/>
            <person name="Freyberg S."/>
            <person name="Gallo A."/>
            <person name="Gournas C."/>
            <person name="Habgood R."/>
            <person name="Hainaut M."/>
            <person name="Harispe M.L."/>
            <person name="Henrissat B."/>
            <person name="Hilden K.S."/>
            <person name="Hope R."/>
            <person name="Hossain A."/>
            <person name="Karabika E."/>
            <person name="Karaffa L."/>
            <person name="Karanyi Z."/>
            <person name="Krasevec N."/>
            <person name="Kuo A."/>
            <person name="Kusch H."/>
            <person name="LaButti K."/>
            <person name="Lagendijk E.L."/>
            <person name="Lapidus A."/>
            <person name="Levasseur A."/>
            <person name="Lindquist E."/>
            <person name="Lipzen A."/>
            <person name="Logrieco A.F."/>
            <person name="MacCabe A."/>
            <person name="Maekelae M.R."/>
            <person name="Malavazi I."/>
            <person name="Melin P."/>
            <person name="Meyer V."/>
            <person name="Mielnichuk N."/>
            <person name="Miskei M."/>
            <person name="Molnar A.P."/>
            <person name="Mule G."/>
            <person name="Ngan C.Y."/>
            <person name="Orejas M."/>
            <person name="Orosz E."/>
            <person name="Ouedraogo J.P."/>
            <person name="Overkamp K.M."/>
            <person name="Park H.-S."/>
            <person name="Perrone G."/>
            <person name="Piumi F."/>
            <person name="Punt P.J."/>
            <person name="Ram A.F."/>
            <person name="Ramon A."/>
            <person name="Rauscher S."/>
            <person name="Record E."/>
            <person name="Riano-Pachon D.M."/>
            <person name="Robert V."/>
            <person name="Roehrig J."/>
            <person name="Ruller R."/>
            <person name="Salamov A."/>
            <person name="Salih N.S."/>
            <person name="Samson R.A."/>
            <person name="Sandor E."/>
            <person name="Sanguinetti M."/>
            <person name="Schuetze T."/>
            <person name="Sepcic K."/>
            <person name="Shelest E."/>
            <person name="Sherlock G."/>
            <person name="Sophianopoulou V."/>
            <person name="Squina F.M."/>
            <person name="Sun H."/>
            <person name="Susca A."/>
            <person name="Todd R.B."/>
            <person name="Tsang A."/>
            <person name="Unkles S.E."/>
            <person name="van de Wiele N."/>
            <person name="van Rossen-Uffink D."/>
            <person name="Oliveira J.V."/>
            <person name="Vesth T.C."/>
            <person name="Visser J."/>
            <person name="Yu J.-H."/>
            <person name="Zhou M."/>
            <person name="Andersen M.R."/>
            <person name="Archer D.B."/>
            <person name="Baker S.E."/>
            <person name="Benoit I."/>
            <person name="Brakhage A.A."/>
            <person name="Braus G.H."/>
            <person name="Fischer R."/>
            <person name="Frisvad J.C."/>
            <person name="Goldman G.H."/>
            <person name="Houbraken J."/>
            <person name="Oakley B."/>
            <person name="Pocsi I."/>
            <person name="Scazzocchio C."/>
            <person name="Seiboth B."/>
            <person name="vanKuyk P.A."/>
            <person name="Wortman J."/>
            <person name="Dyer P.S."/>
            <person name="Grigoriev I.V."/>
        </authorList>
    </citation>
    <scope>NUCLEOTIDE SEQUENCE [LARGE SCALE GENOMIC DNA]</scope>
    <source>
        <strain evidence="2">CBS 106.47</strain>
    </source>
</reference>